<dbReference type="InterPro" id="IPR008201">
    <property type="entry name" value="HepT-like"/>
</dbReference>
<dbReference type="GO" id="GO:0110001">
    <property type="term" value="C:toxin-antitoxin complex"/>
    <property type="evidence" value="ECO:0007669"/>
    <property type="project" value="InterPro"/>
</dbReference>
<gene>
    <name evidence="6" type="ORF">E6C70_08585</name>
</gene>
<evidence type="ECO:0000256" key="1">
    <source>
        <dbReference type="ARBA" id="ARBA00022553"/>
    </source>
</evidence>
<dbReference type="GO" id="GO:0000166">
    <property type="term" value="F:nucleotide binding"/>
    <property type="evidence" value="ECO:0007669"/>
    <property type="project" value="UniProtKB-KW"/>
</dbReference>
<dbReference type="EMBL" id="SSSN01000005">
    <property type="protein sequence ID" value="THG34330.1"/>
    <property type="molecule type" value="Genomic_DNA"/>
</dbReference>
<dbReference type="OrthoDB" id="159782at2"/>
<evidence type="ECO:0000313" key="6">
    <source>
        <dbReference type="EMBL" id="THG34330.1"/>
    </source>
</evidence>
<evidence type="ECO:0000256" key="5">
    <source>
        <dbReference type="ARBA" id="ARBA00022801"/>
    </source>
</evidence>
<dbReference type="InterPro" id="IPR051813">
    <property type="entry name" value="HepT_RNase_toxin"/>
</dbReference>
<evidence type="ECO:0000256" key="2">
    <source>
        <dbReference type="ARBA" id="ARBA00022649"/>
    </source>
</evidence>
<name>A0A4S4FU37_9MICO</name>
<evidence type="ECO:0000256" key="4">
    <source>
        <dbReference type="ARBA" id="ARBA00022741"/>
    </source>
</evidence>
<organism evidence="6 7">
    <name type="scientific">Orlajensenia flava</name>
    <dbReference type="NCBI Taxonomy" id="2565934"/>
    <lineage>
        <taxon>Bacteria</taxon>
        <taxon>Bacillati</taxon>
        <taxon>Actinomycetota</taxon>
        <taxon>Actinomycetes</taxon>
        <taxon>Micrococcales</taxon>
        <taxon>Microbacteriaceae</taxon>
        <taxon>Orlajensenia</taxon>
    </lineage>
</organism>
<dbReference type="GO" id="GO:0004540">
    <property type="term" value="F:RNA nuclease activity"/>
    <property type="evidence" value="ECO:0007669"/>
    <property type="project" value="InterPro"/>
</dbReference>
<sequence length="111" mass="12011">MSRSTEQRLTDIAAACNAIASHLASAADAGLVFDAIRIRLVEIGEAVKDLDAETLAKEPTIPWADIAQMRDLLAHRYFVSSHSIVMITARRDVPLVHGAASRLMAALSNEE</sequence>
<keyword evidence="2" id="KW-1277">Toxin-antitoxin system</keyword>
<accession>A0A4S4FU37</accession>
<keyword evidence="3" id="KW-0540">Nuclease</keyword>
<evidence type="ECO:0000313" key="7">
    <source>
        <dbReference type="Proteomes" id="UP000307380"/>
    </source>
</evidence>
<keyword evidence="5" id="KW-0378">Hydrolase</keyword>
<evidence type="ECO:0000256" key="3">
    <source>
        <dbReference type="ARBA" id="ARBA00022722"/>
    </source>
</evidence>
<keyword evidence="1" id="KW-0597">Phosphoprotein</keyword>
<proteinExistence type="predicted"/>
<dbReference type="GO" id="GO:0016787">
    <property type="term" value="F:hydrolase activity"/>
    <property type="evidence" value="ECO:0007669"/>
    <property type="project" value="UniProtKB-KW"/>
</dbReference>
<keyword evidence="7" id="KW-1185">Reference proteome</keyword>
<dbReference type="Proteomes" id="UP000307380">
    <property type="component" value="Unassembled WGS sequence"/>
</dbReference>
<dbReference type="Pfam" id="PF01934">
    <property type="entry name" value="HepT-like"/>
    <property type="match status" value="1"/>
</dbReference>
<reference evidence="6 7" key="1">
    <citation type="submission" date="2019-04" db="EMBL/GenBank/DDBJ databases">
        <authorList>
            <person name="Jiang L."/>
        </authorList>
    </citation>
    <scope>NUCLEOTIDE SEQUENCE [LARGE SCALE GENOMIC DNA]</scope>
    <source>
        <strain evidence="6 7">YIM 131861</strain>
    </source>
</reference>
<keyword evidence="4" id="KW-0547">Nucleotide-binding</keyword>
<dbReference type="AlphaFoldDB" id="A0A4S4FU37"/>
<comment type="caution">
    <text evidence="6">The sequence shown here is derived from an EMBL/GenBank/DDBJ whole genome shotgun (WGS) entry which is preliminary data.</text>
</comment>
<dbReference type="PANTHER" id="PTHR34139:SF1">
    <property type="entry name" value="RNASE MJ1380-RELATED"/>
    <property type="match status" value="1"/>
</dbReference>
<dbReference type="PANTHER" id="PTHR34139">
    <property type="entry name" value="UPF0331 PROTEIN MJ0127"/>
    <property type="match status" value="1"/>
</dbReference>
<protein>
    <submittedName>
        <fullName evidence="6">DUF86 domain-containing protein</fullName>
    </submittedName>
</protein>